<dbReference type="Pfam" id="PF01883">
    <property type="entry name" value="FeS_assembly_P"/>
    <property type="match status" value="1"/>
</dbReference>
<sequence>MELQPVLVNPTPVVHAGQRLQQRIVDWSKASQYSHRSSEDLDKIDANEVFEHIKDISDPEHPFSLEQLRVVNAKYLLVSKVIFRIQVTFSPTVPHCSMATLIGLSIRVKLLRALPRCFKLDILVRPGYHSSHEAVTKQINDKERVAAALENTNLLQKVDSCLDGKTAL</sequence>
<dbReference type="GO" id="GO:0140535">
    <property type="term" value="C:intracellular protein-containing complex"/>
    <property type="evidence" value="ECO:0007669"/>
    <property type="project" value="UniProtKB-ARBA"/>
</dbReference>
<evidence type="ECO:0000259" key="3">
    <source>
        <dbReference type="Pfam" id="PF01883"/>
    </source>
</evidence>
<evidence type="ECO:0000256" key="1">
    <source>
        <dbReference type="ARBA" id="ARBA00010381"/>
    </source>
</evidence>
<proteinExistence type="inferred from homology"/>
<dbReference type="AlphaFoldDB" id="C1MKV8"/>
<dbReference type="FunFam" id="3.30.300.130:FF:000005">
    <property type="entry name" value="Mitotic spindle-associated mmxd complex subunit"/>
    <property type="match status" value="1"/>
</dbReference>
<name>C1MKV8_MICPC</name>
<dbReference type="InterPro" id="IPR002744">
    <property type="entry name" value="MIP18-like"/>
</dbReference>
<dbReference type="eggNOG" id="KOG3381">
    <property type="taxonomic scope" value="Eukaryota"/>
</dbReference>
<keyword evidence="2" id="KW-0159">Chromosome partition</keyword>
<accession>C1MKV8</accession>
<evidence type="ECO:0000313" key="5">
    <source>
        <dbReference type="Proteomes" id="UP000001876"/>
    </source>
</evidence>
<reference evidence="4 5" key="1">
    <citation type="journal article" date="2009" name="Science">
        <title>Green evolution and dynamic adaptations revealed by genomes of the marine picoeukaryotes Micromonas.</title>
        <authorList>
            <person name="Worden A.Z."/>
            <person name="Lee J.H."/>
            <person name="Mock T."/>
            <person name="Rouze P."/>
            <person name="Simmons M.P."/>
            <person name="Aerts A.L."/>
            <person name="Allen A.E."/>
            <person name="Cuvelier M.L."/>
            <person name="Derelle E."/>
            <person name="Everett M.V."/>
            <person name="Foulon E."/>
            <person name="Grimwood J."/>
            <person name="Gundlach H."/>
            <person name="Henrissat B."/>
            <person name="Napoli C."/>
            <person name="McDonald S.M."/>
            <person name="Parker M.S."/>
            <person name="Rombauts S."/>
            <person name="Salamov A."/>
            <person name="Von Dassow P."/>
            <person name="Badger J.H."/>
            <person name="Coutinho P.M."/>
            <person name="Demir E."/>
            <person name="Dubchak I."/>
            <person name="Gentemann C."/>
            <person name="Eikrem W."/>
            <person name="Gready J.E."/>
            <person name="John U."/>
            <person name="Lanier W."/>
            <person name="Lindquist E.A."/>
            <person name="Lucas S."/>
            <person name="Mayer K.F."/>
            <person name="Moreau H."/>
            <person name="Not F."/>
            <person name="Otillar R."/>
            <person name="Panaud O."/>
            <person name="Pangilinan J."/>
            <person name="Paulsen I."/>
            <person name="Piegu B."/>
            <person name="Poliakov A."/>
            <person name="Robbens S."/>
            <person name="Schmutz J."/>
            <person name="Toulza E."/>
            <person name="Wyss T."/>
            <person name="Zelensky A."/>
            <person name="Zhou K."/>
            <person name="Armbrust E.V."/>
            <person name="Bhattacharya D."/>
            <person name="Goodenough U.W."/>
            <person name="Van de Peer Y."/>
            <person name="Grigoriev I.V."/>
        </authorList>
    </citation>
    <scope>NUCLEOTIDE SEQUENCE [LARGE SCALE GENOMIC DNA]</scope>
    <source>
        <strain evidence="4 5">CCMP1545</strain>
    </source>
</reference>
<evidence type="ECO:0000313" key="4">
    <source>
        <dbReference type="EMBL" id="EEH59438.1"/>
    </source>
</evidence>
<dbReference type="Gene3D" id="3.30.300.130">
    <property type="entry name" value="Fe-S cluster assembly (FSCA)"/>
    <property type="match status" value="1"/>
</dbReference>
<dbReference type="GO" id="GO:0007059">
    <property type="term" value="P:chromosome segregation"/>
    <property type="evidence" value="ECO:0007669"/>
    <property type="project" value="UniProtKB-KW"/>
</dbReference>
<dbReference type="PANTHER" id="PTHR12377:SF0">
    <property type="entry name" value="CYTOSOLIC IRON-SULFUR ASSEMBLY COMPONENT 2B"/>
    <property type="match status" value="1"/>
</dbReference>
<evidence type="ECO:0000256" key="2">
    <source>
        <dbReference type="ARBA" id="ARBA00022829"/>
    </source>
</evidence>
<dbReference type="GeneID" id="9681736"/>
<feature type="domain" description="MIP18 family-like" evidence="3">
    <location>
        <begin position="48"/>
        <end position="116"/>
    </location>
</feature>
<dbReference type="PANTHER" id="PTHR12377">
    <property type="entry name" value="CYTOSOLIC IRON-SULFUR ASSEMBLY COMPONENT 2B-RELATED"/>
    <property type="match status" value="1"/>
</dbReference>
<dbReference type="STRING" id="564608.C1MKV8"/>
<organism evidence="5">
    <name type="scientific">Micromonas pusilla (strain CCMP1545)</name>
    <name type="common">Picoplanktonic green alga</name>
    <dbReference type="NCBI Taxonomy" id="564608"/>
    <lineage>
        <taxon>Eukaryota</taxon>
        <taxon>Viridiplantae</taxon>
        <taxon>Chlorophyta</taxon>
        <taxon>Mamiellophyceae</taxon>
        <taxon>Mamiellales</taxon>
        <taxon>Mamiellaceae</taxon>
        <taxon>Micromonas</taxon>
    </lineage>
</organism>
<gene>
    <name evidence="4" type="primary">FAM96</name>
    <name evidence="4" type="ORF">MICPUCDRAFT_70714</name>
</gene>
<dbReference type="Proteomes" id="UP000001876">
    <property type="component" value="Unassembled WGS sequence"/>
</dbReference>
<dbReference type="OMA" id="YETKEHH"/>
<dbReference type="KEGG" id="mpp:MICPUCDRAFT_70714"/>
<dbReference type="OrthoDB" id="2746at2759"/>
<dbReference type="GO" id="GO:0051604">
    <property type="term" value="P:protein maturation"/>
    <property type="evidence" value="ECO:0007669"/>
    <property type="project" value="InterPro"/>
</dbReference>
<dbReference type="RefSeq" id="XP_003056062.1">
    <property type="nucleotide sequence ID" value="XM_003056016.1"/>
</dbReference>
<dbReference type="EMBL" id="GG663736">
    <property type="protein sequence ID" value="EEH59438.1"/>
    <property type="molecule type" value="Genomic_DNA"/>
</dbReference>
<dbReference type="SUPFAM" id="SSF117916">
    <property type="entry name" value="Fe-S cluster assembly (FSCA) domain-like"/>
    <property type="match status" value="1"/>
</dbReference>
<comment type="similarity">
    <text evidence="1">Belongs to the MIP18 family.</text>
</comment>
<dbReference type="InterPro" id="IPR039796">
    <property type="entry name" value="MIP18"/>
</dbReference>
<dbReference type="InterPro" id="IPR034904">
    <property type="entry name" value="FSCA_dom_sf"/>
</dbReference>
<dbReference type="GO" id="GO:1990229">
    <property type="term" value="C:iron-sulfur cluster assembly complex"/>
    <property type="evidence" value="ECO:0007669"/>
    <property type="project" value="UniProtKB-ARBA"/>
</dbReference>
<keyword evidence="5" id="KW-1185">Reference proteome</keyword>
<protein>
    <submittedName>
        <fullName evidence="4">Uncharacterized protein FAM96</fullName>
    </submittedName>
</protein>
<dbReference type="Gene3D" id="6.10.250.1280">
    <property type="match status" value="1"/>
</dbReference>